<organism evidence="2 3">
    <name type="scientific">Sphingobacterium pedocola</name>
    <dbReference type="NCBI Taxonomy" id="2082722"/>
    <lineage>
        <taxon>Bacteria</taxon>
        <taxon>Pseudomonadati</taxon>
        <taxon>Bacteroidota</taxon>
        <taxon>Sphingobacteriia</taxon>
        <taxon>Sphingobacteriales</taxon>
        <taxon>Sphingobacteriaceae</taxon>
        <taxon>Sphingobacterium</taxon>
    </lineage>
</organism>
<keyword evidence="1" id="KW-0732">Signal</keyword>
<proteinExistence type="predicted"/>
<evidence type="ECO:0000313" key="3">
    <source>
        <dbReference type="Proteomes" id="UP000618319"/>
    </source>
</evidence>
<sequence>MKRIFLGMIMALAVNHAFAQTETVTDNGGIKPRKGSFATELNFNPFKGNLSLSNSLNQIKGRYFISDAVALRAGLSINVIDSTFSSGNPYGAEAQIISGTNKRTGLGINIGIERHFKGTKRLSPYIGLDLTWSKLSASQEMTTNGTTTTTKNAWLETQYRQVQYYNNGSYYYTVPYNTLTNNAYTRFGVAAIAGFDYYVAKNLFLGYEFNLGYAQTSYKSPESETTGQTNNTDNFVHSKKKKEFGTSLINGIRIGYAF</sequence>
<evidence type="ECO:0000256" key="1">
    <source>
        <dbReference type="SAM" id="SignalP"/>
    </source>
</evidence>
<dbReference type="Gene3D" id="2.40.160.20">
    <property type="match status" value="1"/>
</dbReference>
<keyword evidence="3" id="KW-1185">Reference proteome</keyword>
<accession>A0ABR9T511</accession>
<dbReference type="RefSeq" id="WP_196938055.1">
    <property type="nucleotide sequence ID" value="NZ_MU158689.1"/>
</dbReference>
<comment type="caution">
    <text evidence="2">The sequence shown here is derived from an EMBL/GenBank/DDBJ whole genome shotgun (WGS) entry which is preliminary data.</text>
</comment>
<evidence type="ECO:0000313" key="2">
    <source>
        <dbReference type="EMBL" id="MBE8720370.1"/>
    </source>
</evidence>
<gene>
    <name evidence="2" type="ORF">C4F40_06495</name>
</gene>
<feature type="chain" id="PRO_5045125866" description="Outer membrane protein beta-barrel domain-containing protein" evidence="1">
    <location>
        <begin position="20"/>
        <end position="258"/>
    </location>
</feature>
<dbReference type="Proteomes" id="UP000618319">
    <property type="component" value="Unassembled WGS sequence"/>
</dbReference>
<name>A0ABR9T511_9SPHI</name>
<reference evidence="2 3" key="1">
    <citation type="submission" date="2018-02" db="EMBL/GenBank/DDBJ databases">
        <title>Sphingobacterium KA21.</title>
        <authorList>
            <person name="Vasarhelyi B.M."/>
            <person name="Deshmukh S."/>
            <person name="Balint B."/>
            <person name="Kukolya J."/>
        </authorList>
    </citation>
    <scope>NUCLEOTIDE SEQUENCE [LARGE SCALE GENOMIC DNA]</scope>
    <source>
        <strain evidence="2 3">Ka21</strain>
    </source>
</reference>
<protein>
    <recommendedName>
        <fullName evidence="4">Outer membrane protein beta-barrel domain-containing protein</fullName>
    </recommendedName>
</protein>
<evidence type="ECO:0008006" key="4">
    <source>
        <dbReference type="Google" id="ProtNLM"/>
    </source>
</evidence>
<dbReference type="InterPro" id="IPR036709">
    <property type="entry name" value="Autotransporte_beta_dom_sf"/>
</dbReference>
<dbReference type="SUPFAM" id="SSF103515">
    <property type="entry name" value="Autotransporter"/>
    <property type="match status" value="1"/>
</dbReference>
<feature type="signal peptide" evidence="1">
    <location>
        <begin position="1"/>
        <end position="19"/>
    </location>
</feature>
<dbReference type="EMBL" id="PSKQ01000017">
    <property type="protein sequence ID" value="MBE8720370.1"/>
    <property type="molecule type" value="Genomic_DNA"/>
</dbReference>